<sequence length="1752" mass="197235">MAEEVQKKMNGGQGRTDYHKPDQQTVQALRNIANRLRINSIKATTAAGSGHPTSCCSVAEIMSVLFFHTMKYRYDDPRSFNNDRFVLSKGHAAPALYSMWVEAGFLKESEMLSLCHVDSNLEGHSASKQQFMDVTTGFLGQGLGVACGMAYTGKYFDKSSYRVYCLLGDGEMSEGAVWEAMSFASYYQLDNLVAIMDINRLGQNDPAPLQHHVEKYQKRCEAFGWHAIIVDGHSVEELCKALSQPRHQPTAIIAKTIKGKGIPAAEDKLGWHAKPLPKDMAEMVMKDLQSRIMNSSKHLYPPAPIEDSPPVSLRNIRMPNAPSYKAGEKIATRKAYGVALAKLGRYNDRVVALDGDTNNLTYSEIFKNEHPNRFVECYIAQQNMVSVAMGCAARERNVVFASTLASFFTRAYDQLRMAAISESNINLCGSHCGLSTGEEGPSLMGLEDVAMFRALPTATIFYPCDGVSTEKAVELAATTKGVCYIRTSRQDSAIIYNSNEDFHVGQAKVVYQSKDDQVTVVAAGVTLHEALAAAEHLKKERISVRVIDPFTIKPLDFKTIMDHTRATRGRILTVEDHYYEGGLGEAVSSAMVNESGFSLHRLAVSHIPRSGKPHELLKIYGIDRDAIAQAIRKMLSSSTNAKWKTQRDRKTGVLTIYVQLQANSSGMCSITVRHQELPEPGQTTLPSLTPRPTEKGSDFAVSGGFSFRRGWVPLASSTPPKMSTEEQEYPEAVLVTEAGPQWLRAEVERLSRELRDTTHEKIQAAEYGLAVLEEKQQLKQRFDELETEYEAVRHELDQLKEAFGQAYSTHKKVAADGESREESLILESASKEALYQQKVLELQNELRQAKVSLTSVQAENERLSTIALEMRENSELAELQRGQLRDDIREYKVREARLLQDYSELEEENISLQKQVSVLRQNQVEFEGLKHEIRRLEEDSQCLHSQLEEAMRLREIAERQLTEALETIKTEREQKASLRKELSHYMTIGGSVYNSSFNISIDNLKLHEDPSAITDPDNDDLIRGFENGLGKAGEGDEDNRAAVNKRREAFKPAPSLVDDLLSELNISEIQKLKQQLVQVEREKVALINSLQESQKNLEQAYGTVSEQKETVNRLTENLSAMRKLQASKERQSALDSEKDRDSHDDGDYYELDINGPEILQCKYTVAVSEAGELRQELKTLRAKYEDCRTQYEDERARLDSDIHDLRSRLASLEKISQADKAEVARLEKELRLVSEAAGESLGSLNVAQDELIAFSEELANLYNHVCMCNNETPNRVMLDYYKQGNAKLRRGQEGKEQQSSVLLTNGLISETEHKKSDPSGGTDTPAPAPEHRPEPMNIYNLVAIIRDQIRHLQQAVDRTTELSRQRLANLELSTVADKDKEACMEEILKLKSLLSTKREQIATLRAVLKANKQTAEVALANLKSKYDSEKAMVTETMMKLRNELKALKEDAATFSSLRAMFATRCDEYVTQLDDMQRQLAAAEDEKKTLNSLLRMAIQQKLALTQRLEDLEFDHEQARRNSATVAGGKGKTKGKGASSNHHVSQRLHCRTSSGPQSSNRGPGFICKVLCDLVKLLYLFYEQLTEDSAFLRAERRLDTELVDKIILQLNRIYPQILTDKEATKFRNLDVPTSVRVGELLTHLQRKGEEACREFYRALHLHVEEVYYSLPTRLRLRDSLDPLTYRVYHQRHVLNDRGPLFFLGCFSVAVGMALLYYYSEAKVTGGSQALGMAALGLKRKAQEVLIWYTEESLMK</sequence>
<keyword evidence="2" id="KW-1185">Reference proteome</keyword>
<evidence type="ECO:0000313" key="2">
    <source>
        <dbReference type="Proteomes" id="UP000831701"/>
    </source>
</evidence>
<name>A0ACB8WQI4_9TELE</name>
<organism evidence="1 2">
    <name type="scientific">Scortum barcoo</name>
    <name type="common">barcoo grunter</name>
    <dbReference type="NCBI Taxonomy" id="214431"/>
    <lineage>
        <taxon>Eukaryota</taxon>
        <taxon>Metazoa</taxon>
        <taxon>Chordata</taxon>
        <taxon>Craniata</taxon>
        <taxon>Vertebrata</taxon>
        <taxon>Euteleostomi</taxon>
        <taxon>Actinopterygii</taxon>
        <taxon>Neopterygii</taxon>
        <taxon>Teleostei</taxon>
        <taxon>Neoteleostei</taxon>
        <taxon>Acanthomorphata</taxon>
        <taxon>Eupercaria</taxon>
        <taxon>Centrarchiformes</taxon>
        <taxon>Terapontoidei</taxon>
        <taxon>Terapontidae</taxon>
        <taxon>Scortum</taxon>
    </lineage>
</organism>
<gene>
    <name evidence="1" type="ORF">L3Q82_024857</name>
</gene>
<comment type="caution">
    <text evidence="1">The sequence shown here is derived from an EMBL/GenBank/DDBJ whole genome shotgun (WGS) entry which is preliminary data.</text>
</comment>
<protein>
    <submittedName>
        <fullName evidence="1">Uncharacterized protein</fullName>
    </submittedName>
</protein>
<evidence type="ECO:0000313" key="1">
    <source>
        <dbReference type="EMBL" id="KAI3370076.1"/>
    </source>
</evidence>
<dbReference type="Proteomes" id="UP000831701">
    <property type="component" value="Chromosome 7"/>
</dbReference>
<proteinExistence type="predicted"/>
<dbReference type="EMBL" id="CM041537">
    <property type="protein sequence ID" value="KAI3370076.1"/>
    <property type="molecule type" value="Genomic_DNA"/>
</dbReference>
<reference evidence="1" key="1">
    <citation type="submission" date="2022-04" db="EMBL/GenBank/DDBJ databases">
        <title>Jade perch genome.</title>
        <authorList>
            <person name="Chao B."/>
        </authorList>
    </citation>
    <scope>NUCLEOTIDE SEQUENCE</scope>
    <source>
        <strain evidence="1">CB-2022</strain>
    </source>
</reference>
<accession>A0ACB8WQI4</accession>